<dbReference type="EC" id="2.4.1.21" evidence="7"/>
<dbReference type="KEGG" id="cad:Curi_c05990"/>
<feature type="binding site" evidence="7">
    <location>
        <position position="15"/>
    </location>
    <ligand>
        <name>ADP-alpha-D-glucose</name>
        <dbReference type="ChEBI" id="CHEBI:57498"/>
    </ligand>
</feature>
<dbReference type="EMBL" id="CP003326">
    <property type="protein sequence ID" value="AFS77673.1"/>
    <property type="molecule type" value="Genomic_DNA"/>
</dbReference>
<dbReference type="Pfam" id="PF00534">
    <property type="entry name" value="Glycos_transf_1"/>
    <property type="match status" value="1"/>
</dbReference>
<evidence type="ECO:0000256" key="5">
    <source>
        <dbReference type="ARBA" id="ARBA00022679"/>
    </source>
</evidence>
<feature type="domain" description="Starch synthase catalytic" evidence="9">
    <location>
        <begin position="2"/>
        <end position="237"/>
    </location>
</feature>
<comment type="function">
    <text evidence="2 7">Synthesizes alpha-1,4-glucan chains using ADP-glucose.</text>
</comment>
<evidence type="ECO:0000256" key="6">
    <source>
        <dbReference type="ARBA" id="ARBA00023056"/>
    </source>
</evidence>
<dbReference type="eggNOG" id="COG0297">
    <property type="taxonomic scope" value="Bacteria"/>
</dbReference>
<dbReference type="PATRIC" id="fig|1128398.3.peg.632"/>
<comment type="pathway">
    <text evidence="7">Glycan biosynthesis; glycogen biosynthesis.</text>
</comment>
<gene>
    <name evidence="7 10" type="primary">glgA</name>
    <name evidence="10" type="ordered locus">Curi_c05990</name>
</gene>
<sequence length="478" mass="55240">MKVLIVASESVPFIKTGGLADVIGSLPKALKDKNIDVRVMLPLYKDIIFKYGEKLKYKTNKNVQLSWRSQYCGIFEMEYDGVIFYFIDNEYYFKRDGVYGYYDDAERFAFYSKAVLDVLPILDFKPDILHCHDWHTGLVSVFLKTHYMHNDFYKNMKTLFTIHNLHYQGVFSKDILRDILDLGEENFTIETLEYSGAVNCMKGGIVFSDLISTVSKTYAKEITYPYFGEGLDGILRKREGDLRGIVNGIDEKLYDPQNDPYIYHNYNLETIENKVKNKLKLQEELSLNLNENTPIISIVSRLVDIKGMDLVIHVIEEIMNTLDVQIVILGTGDKVYEDTFKYMEYKYSGRISANIMFNNELANKVYASSDMLLMPSRLEPCGLSQLIALRYGTIPIVRETGGLNDTVKFFNKATGEGNGFTFKNFNAHDMLFTIKKAIDTYRNEDMWNKIISNAMKEDYSWDNSALEYIELYNKLAVK</sequence>
<dbReference type="Gene3D" id="3.40.50.2000">
    <property type="entry name" value="Glycogen Phosphorylase B"/>
    <property type="match status" value="2"/>
</dbReference>
<dbReference type="NCBIfam" id="NF001899">
    <property type="entry name" value="PRK00654.1-2"/>
    <property type="match status" value="1"/>
</dbReference>
<dbReference type="HAMAP" id="MF_00484">
    <property type="entry name" value="Glycogen_synth"/>
    <property type="match status" value="1"/>
</dbReference>
<dbReference type="PANTHER" id="PTHR45825:SF11">
    <property type="entry name" value="ALPHA AMYLASE DOMAIN-CONTAINING PROTEIN"/>
    <property type="match status" value="1"/>
</dbReference>
<evidence type="ECO:0000256" key="4">
    <source>
        <dbReference type="ARBA" id="ARBA00022676"/>
    </source>
</evidence>
<protein>
    <recommendedName>
        <fullName evidence="7">Glycogen synthase</fullName>
        <ecNumber evidence="7">2.4.1.21</ecNumber>
    </recommendedName>
    <alternativeName>
        <fullName evidence="7">Starch [bacterial glycogen] synthase</fullName>
    </alternativeName>
</protein>
<dbReference type="InterPro" id="IPR001296">
    <property type="entry name" value="Glyco_trans_1"/>
</dbReference>
<dbReference type="GO" id="GO:0004373">
    <property type="term" value="F:alpha-1,4-glucan glucosyltransferase (UDP-glucose donor) activity"/>
    <property type="evidence" value="ECO:0007669"/>
    <property type="project" value="InterPro"/>
</dbReference>
<evidence type="ECO:0000313" key="11">
    <source>
        <dbReference type="Proteomes" id="UP000006094"/>
    </source>
</evidence>
<dbReference type="HOGENOM" id="CLU_009583_18_2_9"/>
<dbReference type="STRING" id="1128398.Curi_c05990"/>
<keyword evidence="5 7" id="KW-0808">Transferase</keyword>
<accession>K0AUW9</accession>
<dbReference type="Pfam" id="PF08323">
    <property type="entry name" value="Glyco_transf_5"/>
    <property type="match status" value="1"/>
</dbReference>
<keyword evidence="6 7" id="KW-0320">Glycogen biosynthesis</keyword>
<organism evidence="10 11">
    <name type="scientific">Gottschalkia acidurici (strain ATCC 7906 / DSM 604 / BCRC 14475 / CIP 104303 / KCTC 5404 / NCIMB 10678 / 9a)</name>
    <name type="common">Clostridium acidurici</name>
    <dbReference type="NCBI Taxonomy" id="1128398"/>
    <lineage>
        <taxon>Bacteria</taxon>
        <taxon>Bacillati</taxon>
        <taxon>Bacillota</taxon>
        <taxon>Tissierellia</taxon>
        <taxon>Tissierellales</taxon>
        <taxon>Gottschalkiaceae</taxon>
        <taxon>Gottschalkia</taxon>
    </lineage>
</organism>
<dbReference type="OrthoDB" id="9808590at2"/>
<dbReference type="RefSeq" id="WP_014966810.1">
    <property type="nucleotide sequence ID" value="NC_018664.1"/>
</dbReference>
<dbReference type="PANTHER" id="PTHR45825">
    <property type="entry name" value="GRANULE-BOUND STARCH SYNTHASE 1, CHLOROPLASTIC/AMYLOPLASTIC"/>
    <property type="match status" value="1"/>
</dbReference>
<evidence type="ECO:0000256" key="2">
    <source>
        <dbReference type="ARBA" id="ARBA00002764"/>
    </source>
</evidence>
<keyword evidence="11" id="KW-1185">Reference proteome</keyword>
<comment type="catalytic activity">
    <reaction evidence="1 7">
        <text>[(1-&gt;4)-alpha-D-glucosyl](n) + ADP-alpha-D-glucose = [(1-&gt;4)-alpha-D-glucosyl](n+1) + ADP + H(+)</text>
        <dbReference type="Rhea" id="RHEA:18189"/>
        <dbReference type="Rhea" id="RHEA-COMP:9584"/>
        <dbReference type="Rhea" id="RHEA-COMP:9587"/>
        <dbReference type="ChEBI" id="CHEBI:15378"/>
        <dbReference type="ChEBI" id="CHEBI:15444"/>
        <dbReference type="ChEBI" id="CHEBI:57498"/>
        <dbReference type="ChEBI" id="CHEBI:456216"/>
        <dbReference type="EC" id="2.4.1.21"/>
    </reaction>
</comment>
<evidence type="ECO:0000259" key="9">
    <source>
        <dbReference type="Pfam" id="PF08323"/>
    </source>
</evidence>
<dbReference type="InterPro" id="IPR011835">
    <property type="entry name" value="GS/SS"/>
</dbReference>
<dbReference type="UniPathway" id="UPA00164"/>
<dbReference type="CDD" id="cd03791">
    <property type="entry name" value="GT5_Glycogen_synthase_DULL1-like"/>
    <property type="match status" value="1"/>
</dbReference>
<dbReference type="SUPFAM" id="SSF53756">
    <property type="entry name" value="UDP-Glycosyltransferase/glycogen phosphorylase"/>
    <property type="match status" value="1"/>
</dbReference>
<evidence type="ECO:0000256" key="7">
    <source>
        <dbReference type="HAMAP-Rule" id="MF_00484"/>
    </source>
</evidence>
<dbReference type="GO" id="GO:0009011">
    <property type="term" value="F:alpha-1,4-glucan glucosyltransferase (ADP-glucose donor) activity"/>
    <property type="evidence" value="ECO:0007669"/>
    <property type="project" value="UniProtKB-UniRule"/>
</dbReference>
<dbReference type="InterPro" id="IPR013534">
    <property type="entry name" value="Starch_synth_cat_dom"/>
</dbReference>
<name>K0AUW9_GOTA9</name>
<dbReference type="NCBIfam" id="NF001898">
    <property type="entry name" value="PRK00654.1-1"/>
    <property type="match status" value="1"/>
</dbReference>
<reference evidence="10 11" key="1">
    <citation type="journal article" date="2012" name="PLoS ONE">
        <title>The purine-utilizing bacterium Clostridium acidurici 9a: a genome-guided metabolic reconsideration.</title>
        <authorList>
            <person name="Hartwich K."/>
            <person name="Poehlein A."/>
            <person name="Daniel R."/>
        </authorList>
    </citation>
    <scope>NUCLEOTIDE SEQUENCE [LARGE SCALE GENOMIC DNA]</scope>
    <source>
        <strain evidence="11">ATCC 7906 / DSM 604 / BCRC 14475 / CIP 104303 / KCTC 5404 / NCIMB 10678 / 9a</strain>
    </source>
</reference>
<dbReference type="Proteomes" id="UP000006094">
    <property type="component" value="Chromosome"/>
</dbReference>
<proteinExistence type="inferred from homology"/>
<comment type="similarity">
    <text evidence="3 7">Belongs to the glycosyltransferase 1 family. Bacterial/plant glycogen synthase subfamily.</text>
</comment>
<evidence type="ECO:0000256" key="1">
    <source>
        <dbReference type="ARBA" id="ARBA00001478"/>
    </source>
</evidence>
<dbReference type="NCBIfam" id="TIGR02095">
    <property type="entry name" value="glgA"/>
    <property type="match status" value="1"/>
</dbReference>
<feature type="domain" description="Glycosyl transferase family 1" evidence="8">
    <location>
        <begin position="286"/>
        <end position="453"/>
    </location>
</feature>
<keyword evidence="4 7" id="KW-0328">Glycosyltransferase</keyword>
<dbReference type="AlphaFoldDB" id="K0AUW9"/>
<dbReference type="GO" id="GO:0005978">
    <property type="term" value="P:glycogen biosynthetic process"/>
    <property type="evidence" value="ECO:0007669"/>
    <property type="project" value="UniProtKB-UniRule"/>
</dbReference>
<evidence type="ECO:0000256" key="3">
    <source>
        <dbReference type="ARBA" id="ARBA00010281"/>
    </source>
</evidence>
<evidence type="ECO:0000259" key="8">
    <source>
        <dbReference type="Pfam" id="PF00534"/>
    </source>
</evidence>
<evidence type="ECO:0000313" key="10">
    <source>
        <dbReference type="EMBL" id="AFS77673.1"/>
    </source>
</evidence>